<dbReference type="EMBL" id="ACCJ01000005">
    <property type="protein sequence ID" value="EEG57803.1"/>
    <property type="molecule type" value="Genomic_DNA"/>
</dbReference>
<evidence type="ECO:0000313" key="3">
    <source>
        <dbReference type="Proteomes" id="UP000004756"/>
    </source>
</evidence>
<dbReference type="AlphaFoldDB" id="C0CSS7"/>
<accession>C0CSS7</accession>
<evidence type="ECO:0000256" key="1">
    <source>
        <dbReference type="SAM" id="MobiDB-lite"/>
    </source>
</evidence>
<keyword evidence="3" id="KW-1185">Reference proteome</keyword>
<name>C0CSS7_9FIRM</name>
<reference evidence="2 3" key="1">
    <citation type="submission" date="2009-02" db="EMBL/GenBank/DDBJ databases">
        <title>Draft genome sequence of Clostridium asparagiforme (DSM 15981).</title>
        <authorList>
            <person name="Sudarsanam P."/>
            <person name="Ley R."/>
            <person name="Guruge J."/>
            <person name="Turnbaugh P.J."/>
            <person name="Mahowald M."/>
            <person name="Liep D."/>
            <person name="Gordon J."/>
        </authorList>
    </citation>
    <scope>NUCLEOTIDE SEQUENCE [LARGE SCALE GENOMIC DNA]</scope>
    <source>
        <strain evidence="2 3">DSM 15981</strain>
    </source>
</reference>
<dbReference type="HOGENOM" id="CLU_2914145_0_0_9"/>
<feature type="region of interest" description="Disordered" evidence="1">
    <location>
        <begin position="26"/>
        <end position="61"/>
    </location>
</feature>
<gene>
    <name evidence="2" type="ORF">CLOSTASPAR_00021</name>
</gene>
<sequence length="61" mass="6154">MPHGVIPDARVSPCDKRCRRAVPAAGLSLQSSGTRKRAPLPGKAVSAVGNGGSSARPYGAL</sequence>
<organism evidence="2 3">
    <name type="scientific">[Clostridium] asparagiforme DSM 15981</name>
    <dbReference type="NCBI Taxonomy" id="518636"/>
    <lineage>
        <taxon>Bacteria</taxon>
        <taxon>Bacillati</taxon>
        <taxon>Bacillota</taxon>
        <taxon>Clostridia</taxon>
        <taxon>Lachnospirales</taxon>
        <taxon>Lachnospiraceae</taxon>
        <taxon>Enterocloster</taxon>
    </lineage>
</organism>
<proteinExistence type="predicted"/>
<comment type="caution">
    <text evidence="2">The sequence shown here is derived from an EMBL/GenBank/DDBJ whole genome shotgun (WGS) entry which is preliminary data.</text>
</comment>
<evidence type="ECO:0000313" key="2">
    <source>
        <dbReference type="EMBL" id="EEG57803.1"/>
    </source>
</evidence>
<dbReference type="Proteomes" id="UP000004756">
    <property type="component" value="Unassembled WGS sequence"/>
</dbReference>
<protein>
    <submittedName>
        <fullName evidence="2">Uncharacterized protein</fullName>
    </submittedName>
</protein>